<evidence type="ECO:0000313" key="3">
    <source>
        <dbReference type="Proteomes" id="UP000051565"/>
    </source>
</evidence>
<dbReference type="Gene3D" id="3.40.50.2000">
    <property type="entry name" value="Glycogen Phosphorylase B"/>
    <property type="match status" value="2"/>
</dbReference>
<dbReference type="PANTHER" id="PTHR12526">
    <property type="entry name" value="GLYCOSYLTRANSFERASE"/>
    <property type="match status" value="1"/>
</dbReference>
<organism evidence="2 3">
    <name type="scientific">Fructilactobacillus lindneri DSM 20690 = JCM 11027</name>
    <dbReference type="NCBI Taxonomy" id="1122148"/>
    <lineage>
        <taxon>Bacteria</taxon>
        <taxon>Bacillati</taxon>
        <taxon>Bacillota</taxon>
        <taxon>Bacilli</taxon>
        <taxon>Lactobacillales</taxon>
        <taxon>Lactobacillaceae</taxon>
        <taxon>Fructilactobacillus</taxon>
    </lineage>
</organism>
<evidence type="ECO:0000259" key="1">
    <source>
        <dbReference type="Pfam" id="PF00534"/>
    </source>
</evidence>
<feature type="domain" description="Glycosyl transferase family 1" evidence="1">
    <location>
        <begin position="178"/>
        <end position="326"/>
    </location>
</feature>
<comment type="caution">
    <text evidence="2">The sequence shown here is derived from an EMBL/GenBank/DDBJ whole genome shotgun (WGS) entry which is preliminary data.</text>
</comment>
<dbReference type="AlphaFoldDB" id="A0A0R2JVV0"/>
<dbReference type="CDD" id="cd03811">
    <property type="entry name" value="GT4_GT28_WabH-like"/>
    <property type="match status" value="1"/>
</dbReference>
<dbReference type="OrthoDB" id="9787617at2"/>
<dbReference type="PANTHER" id="PTHR12526:SF630">
    <property type="entry name" value="GLYCOSYLTRANSFERASE"/>
    <property type="match status" value="1"/>
</dbReference>
<dbReference type="PATRIC" id="fig|1122148.6.peg.1116"/>
<proteinExistence type="predicted"/>
<dbReference type="Pfam" id="PF00534">
    <property type="entry name" value="Glycos_transf_1"/>
    <property type="match status" value="1"/>
</dbReference>
<dbReference type="Proteomes" id="UP000051565">
    <property type="component" value="Unassembled WGS sequence"/>
</dbReference>
<sequence>MKKKVTVISNGLSGKGGTETVLSHLGNSESINAVFELDLFIFSKVRYSKWLKSCGYNRVYSTKMNSKILRLIKLILFLIKFNGEALIVTDQKILPVTSIIKSVFHKKYEVIFWSHYALDNDTLKDNENGVYIDFGKIKKADYFFAISTGIKRELIAAGVSPNKIKVIYNPISKKQKTIFPDKNECKFIYIARIQLKGQKNFGGLLDCLKKLPGNWSLDVYGAGDDLFKAEKFVESNDNLRNKVNFKGWIDNPWPKIKEANALLLNSEFEGLPMVLAEALSYGIPVVSSDCPTGPEDLVKSGENGYLYKVRDYQELLVILEKFVDKNISFNIDTIKNSVSFMYNSNYDKRFIENINDIIK</sequence>
<gene>
    <name evidence="2" type="ORF">IV52_GL001090</name>
</gene>
<protein>
    <recommendedName>
        <fullName evidence="1">Glycosyl transferase family 1 domain-containing protein</fullName>
    </recommendedName>
</protein>
<reference evidence="2 3" key="1">
    <citation type="journal article" date="2015" name="Genome Announc.">
        <title>Expanding the biotechnology potential of lactobacilli through comparative genomics of 213 strains and associated genera.</title>
        <authorList>
            <person name="Sun Z."/>
            <person name="Harris H.M."/>
            <person name="McCann A."/>
            <person name="Guo C."/>
            <person name="Argimon S."/>
            <person name="Zhang W."/>
            <person name="Yang X."/>
            <person name="Jeffery I.B."/>
            <person name="Cooney J.C."/>
            <person name="Kagawa T.F."/>
            <person name="Liu W."/>
            <person name="Song Y."/>
            <person name="Salvetti E."/>
            <person name="Wrobel A."/>
            <person name="Rasinkangas P."/>
            <person name="Parkhill J."/>
            <person name="Rea M.C."/>
            <person name="O'Sullivan O."/>
            <person name="Ritari J."/>
            <person name="Douillard F.P."/>
            <person name="Paul Ross R."/>
            <person name="Yang R."/>
            <person name="Briner A.E."/>
            <person name="Felis G.E."/>
            <person name="de Vos W.M."/>
            <person name="Barrangou R."/>
            <person name="Klaenhammer T.R."/>
            <person name="Caufield P.W."/>
            <person name="Cui Y."/>
            <person name="Zhang H."/>
            <person name="O'Toole P.W."/>
        </authorList>
    </citation>
    <scope>NUCLEOTIDE SEQUENCE [LARGE SCALE GENOMIC DNA]</scope>
    <source>
        <strain evidence="2 3">DSM 20690</strain>
    </source>
</reference>
<evidence type="ECO:0000313" key="2">
    <source>
        <dbReference type="EMBL" id="KRN78810.1"/>
    </source>
</evidence>
<dbReference type="RefSeq" id="WP_056997724.1">
    <property type="nucleotide sequence ID" value="NZ_FUXS01000002.1"/>
</dbReference>
<dbReference type="GO" id="GO:0016757">
    <property type="term" value="F:glycosyltransferase activity"/>
    <property type="evidence" value="ECO:0007669"/>
    <property type="project" value="InterPro"/>
</dbReference>
<keyword evidence="3" id="KW-1185">Reference proteome</keyword>
<name>A0A0R2JVV0_9LACO</name>
<dbReference type="STRING" id="53444.AYR59_02715"/>
<accession>A0A0R2JVV0</accession>
<dbReference type="SUPFAM" id="SSF53756">
    <property type="entry name" value="UDP-Glycosyltransferase/glycogen phosphorylase"/>
    <property type="match status" value="1"/>
</dbReference>
<dbReference type="EMBL" id="JQBT01000033">
    <property type="protein sequence ID" value="KRN78810.1"/>
    <property type="molecule type" value="Genomic_DNA"/>
</dbReference>
<dbReference type="InterPro" id="IPR001296">
    <property type="entry name" value="Glyco_trans_1"/>
</dbReference>